<reference evidence="5" key="2">
    <citation type="submission" date="2020-05" db="UniProtKB">
        <authorList>
            <consortium name="EnsemblMetazoa"/>
        </authorList>
    </citation>
    <scope>IDENTIFICATION</scope>
    <source>
        <strain evidence="5">IAEA</strain>
    </source>
</reference>
<feature type="coiled-coil region" evidence="2">
    <location>
        <begin position="43"/>
        <end position="104"/>
    </location>
</feature>
<evidence type="ECO:0000313" key="6">
    <source>
        <dbReference type="Proteomes" id="UP000091820"/>
    </source>
</evidence>
<dbReference type="Proteomes" id="UP000091820">
    <property type="component" value="Unassembled WGS sequence"/>
</dbReference>
<evidence type="ECO:0000256" key="3">
    <source>
        <dbReference type="SAM" id="MobiDB-lite"/>
    </source>
</evidence>
<protein>
    <submittedName>
        <fullName evidence="5">CCDC50_N domain-containing protein</fullName>
    </submittedName>
</protein>
<feature type="domain" description="Coiled-coil" evidence="4">
    <location>
        <begin position="1"/>
        <end position="106"/>
    </location>
</feature>
<dbReference type="InterPro" id="IPR039303">
    <property type="entry name" value="CCDC50"/>
</dbReference>
<evidence type="ECO:0000313" key="5">
    <source>
        <dbReference type="EnsemblMetazoa" id="GBRI002088-PA"/>
    </source>
</evidence>
<feature type="compositionally biased region" description="Polar residues" evidence="3">
    <location>
        <begin position="798"/>
        <end position="834"/>
    </location>
</feature>
<feature type="region of interest" description="Disordered" evidence="3">
    <location>
        <begin position="649"/>
        <end position="718"/>
    </location>
</feature>
<feature type="compositionally biased region" description="Basic and acidic residues" evidence="3">
    <location>
        <begin position="849"/>
        <end position="866"/>
    </location>
</feature>
<feature type="compositionally biased region" description="Low complexity" evidence="3">
    <location>
        <begin position="690"/>
        <end position="712"/>
    </location>
</feature>
<dbReference type="CDD" id="cd22249">
    <property type="entry name" value="UDM1_RNF168_RNF169-like"/>
    <property type="match status" value="1"/>
</dbReference>
<dbReference type="PANTHER" id="PTHR22115:SF4">
    <property type="entry name" value="COILED-COIL DOMAIN-CONTAINING PROTEIN"/>
    <property type="match status" value="1"/>
</dbReference>
<dbReference type="PANTHER" id="PTHR22115">
    <property type="entry name" value="C3ORF6 PROTEIN-RELATED"/>
    <property type="match status" value="1"/>
</dbReference>
<name>A0A1A9W0M2_9MUSC</name>
<feature type="region of interest" description="Disordered" evidence="3">
    <location>
        <begin position="766"/>
        <end position="866"/>
    </location>
</feature>
<feature type="region of interest" description="Disordered" evidence="3">
    <location>
        <begin position="110"/>
        <end position="133"/>
    </location>
</feature>
<feature type="compositionally biased region" description="Basic residues" evidence="3">
    <location>
        <begin position="652"/>
        <end position="667"/>
    </location>
</feature>
<keyword evidence="6" id="KW-1185">Reference proteome</keyword>
<accession>A0A1A9W0M2</accession>
<reference evidence="6" key="1">
    <citation type="submission" date="2014-03" db="EMBL/GenBank/DDBJ databases">
        <authorList>
            <person name="Aksoy S."/>
            <person name="Warren W."/>
            <person name="Wilson R.K."/>
        </authorList>
    </citation>
    <scope>NUCLEOTIDE SEQUENCE [LARGE SCALE GENOMIC DNA]</scope>
    <source>
        <strain evidence="6">IAEA</strain>
    </source>
</reference>
<sequence length="866" mass="98814">CKEWLVREDGALAYKLQSQEINDFYKGNRFRNAVVREDFPTALQEQIKEKETAEKQTEVYRRKLKEQEEHDKRVAKEIAEKLEIDLQEQKLQQLKEGQEMAQKMQEIYVNMPPVPPPKHQVPPPRPAKNNTLQTQQPNFDAFQNTNGYRNPHSYIPAPQQQYPLLLQQKHFSNTDGYVGLALQSTSAQQHLQQRRSPKTNQNHLLVGDDEDKQSTQQNNKPTSSSQYRHHHSSSSPSSLSLSVSATTTANASRRHVFDSVLPNMNTSLNFSAHHLANSPHTPLTPISPTHAFLHTPPPIPTTQSPIHQSHPDIEELVEYSDVADSIRRYNISKESPDSPDSISSQHFQHNHHNHLVAHSNKINRFMSPSNENLLKNEQTFQKLSPQKYDQLVGNAATSNTPATANEKHLQEHADDIELYVDPCDYASLKEIGLPMHEIKEISEKLKQEQKDELLARRLQEMEVNDGLTQEERDRMLAIEAQDKELAKMLQERMDYHTWDKLRPQVVHLPRRHSFLNLCPSRKLETFSYHLPRIDASGIWINPSSIISFKAQFLPRHIFLQRIVNKHLRPDNFDNHINSTKSKKNSSCSFTVAMCNLVNLIFNFSTSSSVHLMLAENRTRRSNMSTLNKQSKKPKFLSLLALVTSDITERREKAKAKRAKEKARQRKSQQKDNGHNGPIQPLPQDSLVMNSSTVSSTTSSTSSTKHPESQSSTLEDSIDLEAYSNPIDVIKRTQNGCLTNGSLNRELVFQQQQARHASLNREDDIYTLPVDSCRPPLTPPQATSTMRPASMSIGHETNHASYSQNSMTRSENFSIHSQDSSNSRSKTTTFDQSSSPTPPYMPIQGTRRSNSNEDRKKKSKDNKCTHQ</sequence>
<keyword evidence="1 2" id="KW-0175">Coiled coil</keyword>
<dbReference type="AlphaFoldDB" id="A0A1A9W0M2"/>
<feature type="compositionally biased region" description="Pro residues" evidence="3">
    <location>
        <begin position="112"/>
        <end position="126"/>
    </location>
</feature>
<proteinExistence type="predicted"/>
<feature type="compositionally biased region" description="Low complexity" evidence="3">
    <location>
        <begin position="233"/>
        <end position="246"/>
    </location>
</feature>
<dbReference type="EnsemblMetazoa" id="GBRI002088-RA">
    <property type="protein sequence ID" value="GBRI002088-PA"/>
    <property type="gene ID" value="GBRI002088"/>
</dbReference>
<dbReference type="VEuPathDB" id="VectorBase:GBRI002088"/>
<evidence type="ECO:0000256" key="2">
    <source>
        <dbReference type="SAM" id="Coils"/>
    </source>
</evidence>
<dbReference type="Pfam" id="PF15295">
    <property type="entry name" value="CCDC50_N"/>
    <property type="match status" value="1"/>
</dbReference>
<feature type="region of interest" description="Disordered" evidence="3">
    <location>
        <begin position="188"/>
        <end position="246"/>
    </location>
</feature>
<evidence type="ECO:0000256" key="1">
    <source>
        <dbReference type="ARBA" id="ARBA00023054"/>
    </source>
</evidence>
<dbReference type="InterPro" id="IPR029311">
    <property type="entry name" value="CCDC50_N"/>
</dbReference>
<evidence type="ECO:0000259" key="4">
    <source>
        <dbReference type="Pfam" id="PF15295"/>
    </source>
</evidence>
<organism evidence="5 6">
    <name type="scientific">Glossina brevipalpis</name>
    <dbReference type="NCBI Taxonomy" id="37001"/>
    <lineage>
        <taxon>Eukaryota</taxon>
        <taxon>Metazoa</taxon>
        <taxon>Ecdysozoa</taxon>
        <taxon>Arthropoda</taxon>
        <taxon>Hexapoda</taxon>
        <taxon>Insecta</taxon>
        <taxon>Pterygota</taxon>
        <taxon>Neoptera</taxon>
        <taxon>Endopterygota</taxon>
        <taxon>Diptera</taxon>
        <taxon>Brachycera</taxon>
        <taxon>Muscomorpha</taxon>
        <taxon>Hippoboscoidea</taxon>
        <taxon>Glossinidae</taxon>
        <taxon>Glossina</taxon>
    </lineage>
</organism>